<sequence>MTNNDLIEARARLAQFAGWTNTEAPASLVDADGAPTDELLQYSDEQELCLDWLFAGDVRPLALAFREHNEAMSQLVVQRRVDMLAGLAGMEPVPVQAEDHGAARLTDELIDFCREAGGDLDWLMHGCQDKLVKLMQRSKLEDEHTLDAVRGLSRAELSALTATLRIALADKLNVEQVMATYRQVVEEQRAA</sequence>
<dbReference type="EMBL" id="VYQE01000001">
    <property type="protein sequence ID" value="KAA9010157.1"/>
    <property type="molecule type" value="Genomic_DNA"/>
</dbReference>
<organism evidence="1 2">
    <name type="scientific">Histidinibacterium aquaticum</name>
    <dbReference type="NCBI Taxonomy" id="2613962"/>
    <lineage>
        <taxon>Bacteria</taxon>
        <taxon>Pseudomonadati</taxon>
        <taxon>Pseudomonadota</taxon>
        <taxon>Alphaproteobacteria</taxon>
        <taxon>Rhodobacterales</taxon>
        <taxon>Paracoccaceae</taxon>
        <taxon>Histidinibacterium</taxon>
    </lineage>
</organism>
<accession>A0A5J5GQ24</accession>
<evidence type="ECO:0000313" key="2">
    <source>
        <dbReference type="Proteomes" id="UP000326554"/>
    </source>
</evidence>
<gene>
    <name evidence="1" type="ORF">F3S47_02585</name>
</gene>
<dbReference type="Proteomes" id="UP000326554">
    <property type="component" value="Unassembled WGS sequence"/>
</dbReference>
<dbReference type="AlphaFoldDB" id="A0A5J5GQ24"/>
<name>A0A5J5GQ24_9RHOB</name>
<evidence type="ECO:0000313" key="1">
    <source>
        <dbReference type="EMBL" id="KAA9010157.1"/>
    </source>
</evidence>
<protein>
    <submittedName>
        <fullName evidence="1">Uncharacterized protein</fullName>
    </submittedName>
</protein>
<proteinExistence type="predicted"/>
<comment type="caution">
    <text evidence="1">The sequence shown here is derived from an EMBL/GenBank/DDBJ whole genome shotgun (WGS) entry which is preliminary data.</text>
</comment>
<reference evidence="1 2" key="1">
    <citation type="submission" date="2019-09" db="EMBL/GenBank/DDBJ databases">
        <authorList>
            <person name="Park J.-S."/>
            <person name="Choi H.-J."/>
        </authorList>
    </citation>
    <scope>NUCLEOTIDE SEQUENCE [LARGE SCALE GENOMIC DNA]</scope>
    <source>
        <strain evidence="1 2">176SS1-4</strain>
    </source>
</reference>
<dbReference type="RefSeq" id="WP_150443640.1">
    <property type="nucleotide sequence ID" value="NZ_VYQE01000001.1"/>
</dbReference>
<keyword evidence="2" id="KW-1185">Reference proteome</keyword>